<dbReference type="Proteomes" id="UP000199103">
    <property type="component" value="Chromosome I"/>
</dbReference>
<sequence length="415" mass="46198">MTHRPAIPARPQSAAGPASAEGSATATPRLSRRTALTGGLAATAAVAAGWRSTPVARADDDLPSHLVRAGQAYSALQDHLYDPETGLYREHTPQTDGNPWSYVWPFSQAVVGTQVLAGIPGVGRQYASAVSSRFDALEAYWNSETTPTGYDSYLRPPLGQGGDKFYDDNEWIALSFLLRHNMSPHGDSVALRRAAEIFDLIVFGWDDDSSHPCPGGVFWTQASWSNDRNTVSNAPGAEVGLRLYLETGQQSYLDWSLKMYEWTRSYMLAPNGLYWDHVNLAGVIEKTQWSYNQGVMIGAGALLYRATRDDRYLQQAKDTAAAALAFYAEDERYFSQPAEFHAIFFANLLQLSVIAPDPRYRQALAWYADEAYRRYRAPDSGLYTFEEPVPLLHQAAMVRIEGMLAWKQQDYSRLT</sequence>
<dbReference type="InterPro" id="IPR053169">
    <property type="entry name" value="MUG_Protein"/>
</dbReference>
<keyword evidence="3" id="KW-1185">Reference proteome</keyword>
<feature type="region of interest" description="Disordered" evidence="1">
    <location>
        <begin position="1"/>
        <end position="29"/>
    </location>
</feature>
<dbReference type="RefSeq" id="WP_091522717.1">
    <property type="nucleotide sequence ID" value="NZ_LT629772.1"/>
</dbReference>
<accession>A0A1H1RFJ0</accession>
<dbReference type="Pfam" id="PF03663">
    <property type="entry name" value="Glyco_hydro_76"/>
    <property type="match status" value="1"/>
</dbReference>
<feature type="compositionally biased region" description="Low complexity" evidence="1">
    <location>
        <begin position="14"/>
        <end position="29"/>
    </location>
</feature>
<dbReference type="InterPro" id="IPR006311">
    <property type="entry name" value="TAT_signal"/>
</dbReference>
<dbReference type="OrthoDB" id="2505409at2"/>
<organism evidence="2 3">
    <name type="scientific">Microlunatus soli</name>
    <dbReference type="NCBI Taxonomy" id="630515"/>
    <lineage>
        <taxon>Bacteria</taxon>
        <taxon>Bacillati</taxon>
        <taxon>Actinomycetota</taxon>
        <taxon>Actinomycetes</taxon>
        <taxon>Propionibacteriales</taxon>
        <taxon>Propionibacteriaceae</taxon>
        <taxon>Microlunatus</taxon>
    </lineage>
</organism>
<proteinExistence type="predicted"/>
<dbReference type="SUPFAM" id="SSF48208">
    <property type="entry name" value="Six-hairpin glycosidases"/>
    <property type="match status" value="1"/>
</dbReference>
<dbReference type="GO" id="GO:0016787">
    <property type="term" value="F:hydrolase activity"/>
    <property type="evidence" value="ECO:0007669"/>
    <property type="project" value="UniProtKB-KW"/>
</dbReference>
<evidence type="ECO:0000313" key="2">
    <source>
        <dbReference type="EMBL" id="SDS34452.1"/>
    </source>
</evidence>
<dbReference type="PANTHER" id="PTHR47791:SF4">
    <property type="entry name" value="(PUTATIVE SECRETED PROTEIN)-RELATED"/>
    <property type="match status" value="1"/>
</dbReference>
<reference evidence="2 3" key="1">
    <citation type="submission" date="2016-10" db="EMBL/GenBank/DDBJ databases">
        <authorList>
            <person name="de Groot N.N."/>
        </authorList>
    </citation>
    <scope>NUCLEOTIDE SEQUENCE [LARGE SCALE GENOMIC DNA]</scope>
    <source>
        <strain evidence="2 3">DSM 21800</strain>
    </source>
</reference>
<dbReference type="InterPro" id="IPR005198">
    <property type="entry name" value="Glyco_hydro_76"/>
</dbReference>
<evidence type="ECO:0000313" key="3">
    <source>
        <dbReference type="Proteomes" id="UP000199103"/>
    </source>
</evidence>
<dbReference type="InterPro" id="IPR008928">
    <property type="entry name" value="6-hairpin_glycosidase_sf"/>
</dbReference>
<gene>
    <name evidence="2" type="ORF">SAMN04489812_1630</name>
</gene>
<evidence type="ECO:0000256" key="1">
    <source>
        <dbReference type="SAM" id="MobiDB-lite"/>
    </source>
</evidence>
<protein>
    <submittedName>
        <fullName evidence="2">Glycosyl hydrolase family 76</fullName>
    </submittedName>
</protein>
<dbReference type="EMBL" id="LT629772">
    <property type="protein sequence ID" value="SDS34452.1"/>
    <property type="molecule type" value="Genomic_DNA"/>
</dbReference>
<dbReference type="PANTHER" id="PTHR47791">
    <property type="entry name" value="MEIOTICALLY UP-REGULATED GENE 191 PROTEIN"/>
    <property type="match status" value="1"/>
</dbReference>
<dbReference type="PROSITE" id="PS51318">
    <property type="entry name" value="TAT"/>
    <property type="match status" value="1"/>
</dbReference>
<name>A0A1H1RFJ0_9ACTN</name>
<dbReference type="GO" id="GO:0005975">
    <property type="term" value="P:carbohydrate metabolic process"/>
    <property type="evidence" value="ECO:0007669"/>
    <property type="project" value="InterPro"/>
</dbReference>
<dbReference type="Gene3D" id="1.50.10.20">
    <property type="match status" value="1"/>
</dbReference>
<dbReference type="STRING" id="630515.SAMN04489812_1630"/>
<keyword evidence="2" id="KW-0378">Hydrolase</keyword>
<dbReference type="AlphaFoldDB" id="A0A1H1RFJ0"/>